<proteinExistence type="predicted"/>
<evidence type="ECO:0000313" key="1">
    <source>
        <dbReference type="EMBL" id="CAE7696745.1"/>
    </source>
</evidence>
<accession>A0A812WY49</accession>
<organism evidence="1 2">
    <name type="scientific">Symbiodinium pilosum</name>
    <name type="common">Dinoflagellate</name>
    <dbReference type="NCBI Taxonomy" id="2952"/>
    <lineage>
        <taxon>Eukaryota</taxon>
        <taxon>Sar</taxon>
        <taxon>Alveolata</taxon>
        <taxon>Dinophyceae</taxon>
        <taxon>Suessiales</taxon>
        <taxon>Symbiodiniaceae</taxon>
        <taxon>Symbiodinium</taxon>
    </lineage>
</organism>
<reference evidence="1" key="1">
    <citation type="submission" date="2021-02" db="EMBL/GenBank/DDBJ databases">
        <authorList>
            <person name="Dougan E. K."/>
            <person name="Rhodes N."/>
            <person name="Thang M."/>
            <person name="Chan C."/>
        </authorList>
    </citation>
    <scope>NUCLEOTIDE SEQUENCE</scope>
</reference>
<sequence>SAWDVTDSALCDLKEVLLRAQGLFARLRALGLLAAGAAVEEAIQELYIAGGCPKQVGPEVFEEAFGESGQALLARLEETLDDEAATKLVHEAYKDIRPESGLALFLLGRFS</sequence>
<gene>
    <name evidence="1" type="primary">Icl1f</name>
    <name evidence="1" type="ORF">SPIL2461_LOCUS19559</name>
</gene>
<feature type="non-terminal residue" evidence="1">
    <location>
        <position position="111"/>
    </location>
</feature>
<dbReference type="Proteomes" id="UP000649617">
    <property type="component" value="Unassembled WGS sequence"/>
</dbReference>
<protein>
    <submittedName>
        <fullName evidence="1">Icl1f protein</fullName>
    </submittedName>
</protein>
<dbReference type="AlphaFoldDB" id="A0A812WY49"/>
<dbReference type="EMBL" id="CAJNIZ010044646">
    <property type="protein sequence ID" value="CAE7696745.1"/>
    <property type="molecule type" value="Genomic_DNA"/>
</dbReference>
<name>A0A812WY49_SYMPI</name>
<keyword evidence="2" id="KW-1185">Reference proteome</keyword>
<comment type="caution">
    <text evidence="1">The sequence shown here is derived from an EMBL/GenBank/DDBJ whole genome shotgun (WGS) entry which is preliminary data.</text>
</comment>
<evidence type="ECO:0000313" key="2">
    <source>
        <dbReference type="Proteomes" id="UP000649617"/>
    </source>
</evidence>